<dbReference type="Gene3D" id="1.20.140.150">
    <property type="match status" value="1"/>
</dbReference>
<dbReference type="EMBL" id="JANPWB010000001">
    <property type="protein sequence ID" value="KAJ1215576.1"/>
    <property type="molecule type" value="Genomic_DNA"/>
</dbReference>
<comment type="caution">
    <text evidence="9">The sequence shown here is derived from an EMBL/GenBank/DDBJ whole genome shotgun (WGS) entry which is preliminary data.</text>
</comment>
<dbReference type="PROSITE" id="PS01346">
    <property type="entry name" value="CLAUDIN"/>
    <property type="match status" value="1"/>
</dbReference>
<evidence type="ECO:0000256" key="3">
    <source>
        <dbReference type="ARBA" id="ARBA00022475"/>
    </source>
</evidence>
<feature type="transmembrane region" description="Helical" evidence="8">
    <location>
        <begin position="72"/>
        <end position="90"/>
    </location>
</feature>
<comment type="similarity">
    <text evidence="1 8">Belongs to the claudin family.</text>
</comment>
<evidence type="ECO:0000256" key="8">
    <source>
        <dbReference type="RuleBase" id="RU060637"/>
    </source>
</evidence>
<evidence type="ECO:0000256" key="7">
    <source>
        <dbReference type="ARBA" id="ARBA00023136"/>
    </source>
</evidence>
<comment type="function">
    <text evidence="8">Claudins function as major constituents of the tight junction complexes that regulate the permeability of epithelia.</text>
</comment>
<organism evidence="9 10">
    <name type="scientific">Pleurodeles waltl</name>
    <name type="common">Iberian ribbed newt</name>
    <dbReference type="NCBI Taxonomy" id="8319"/>
    <lineage>
        <taxon>Eukaryota</taxon>
        <taxon>Metazoa</taxon>
        <taxon>Chordata</taxon>
        <taxon>Craniata</taxon>
        <taxon>Vertebrata</taxon>
        <taxon>Euteleostomi</taxon>
        <taxon>Amphibia</taxon>
        <taxon>Batrachia</taxon>
        <taxon>Caudata</taxon>
        <taxon>Salamandroidea</taxon>
        <taxon>Salamandridae</taxon>
        <taxon>Pleurodelinae</taxon>
        <taxon>Pleurodeles</taxon>
    </lineage>
</organism>
<keyword evidence="4 8" id="KW-0812">Transmembrane</keyword>
<proteinExistence type="inferred from homology"/>
<feature type="transmembrane region" description="Helical" evidence="8">
    <location>
        <begin position="7"/>
        <end position="26"/>
    </location>
</feature>
<dbReference type="GO" id="GO:0005923">
    <property type="term" value="C:bicellular tight junction"/>
    <property type="evidence" value="ECO:0007669"/>
    <property type="project" value="UniProtKB-SubCell"/>
</dbReference>
<evidence type="ECO:0000256" key="6">
    <source>
        <dbReference type="ARBA" id="ARBA00022989"/>
    </source>
</evidence>
<evidence type="ECO:0000256" key="2">
    <source>
        <dbReference type="ARBA" id="ARBA00022427"/>
    </source>
</evidence>
<evidence type="ECO:0000313" key="10">
    <source>
        <dbReference type="Proteomes" id="UP001066276"/>
    </source>
</evidence>
<dbReference type="InterPro" id="IPR004031">
    <property type="entry name" value="PMP22/EMP/MP20/Claudin"/>
</dbReference>
<protein>
    <recommendedName>
        <fullName evidence="8">Claudin</fullName>
    </recommendedName>
</protein>
<evidence type="ECO:0000256" key="5">
    <source>
        <dbReference type="ARBA" id="ARBA00022949"/>
    </source>
</evidence>
<keyword evidence="6 8" id="KW-1133">Transmembrane helix</keyword>
<evidence type="ECO:0000256" key="4">
    <source>
        <dbReference type="ARBA" id="ARBA00022692"/>
    </source>
</evidence>
<sequence>MAQLGGVVLALIGWVITCVTTYVPLWKNLNLELNELEFWTMGLWQVCVVQEEVGMECKDYDSFLALPFDLRVSRILMFLSNGLGALGLLISNFGLDCLKIGEEKHDLKKRLLLLGGVLFWISGLTTLVPVSWVAYITVQEFWDEDMPEIVPRWEFGEAMFMGWFGAFFLVLSGSWLVCITCYTDTRSFPVHYAPTVQQEQCPYLETGYPDLKI</sequence>
<keyword evidence="5 8" id="KW-0965">Cell junction</keyword>
<reference evidence="9" key="1">
    <citation type="journal article" date="2022" name="bioRxiv">
        <title>Sequencing and chromosome-scale assembly of the giantPleurodeles waltlgenome.</title>
        <authorList>
            <person name="Brown T."/>
            <person name="Elewa A."/>
            <person name="Iarovenko S."/>
            <person name="Subramanian E."/>
            <person name="Araus A.J."/>
            <person name="Petzold A."/>
            <person name="Susuki M."/>
            <person name="Suzuki K.-i.T."/>
            <person name="Hayashi T."/>
            <person name="Toyoda A."/>
            <person name="Oliveira C."/>
            <person name="Osipova E."/>
            <person name="Leigh N.D."/>
            <person name="Simon A."/>
            <person name="Yun M.H."/>
        </authorList>
    </citation>
    <scope>NUCLEOTIDE SEQUENCE</scope>
    <source>
        <strain evidence="9">20211129_DDA</strain>
        <tissue evidence="9">Liver</tissue>
    </source>
</reference>
<name>A0AAV7WS25_PLEWA</name>
<dbReference type="Proteomes" id="UP001066276">
    <property type="component" value="Chromosome 1_1"/>
</dbReference>
<accession>A0AAV7WS25</accession>
<dbReference type="AlphaFoldDB" id="A0AAV7WS25"/>
<evidence type="ECO:0000256" key="1">
    <source>
        <dbReference type="ARBA" id="ARBA00008295"/>
    </source>
</evidence>
<comment type="subcellular location">
    <subcellularLocation>
        <location evidence="8">Cell junction</location>
        <location evidence="8">Tight junction</location>
    </subcellularLocation>
    <subcellularLocation>
        <location evidence="8">Cell membrane</location>
        <topology evidence="8">Multi-pass membrane protein</topology>
    </subcellularLocation>
</comment>
<keyword evidence="2 8" id="KW-0796">Tight junction</keyword>
<dbReference type="GO" id="GO:0005886">
    <property type="term" value="C:plasma membrane"/>
    <property type="evidence" value="ECO:0007669"/>
    <property type="project" value="UniProtKB-SubCell"/>
</dbReference>
<dbReference type="InterPro" id="IPR017974">
    <property type="entry name" value="Claudin_CS"/>
</dbReference>
<gene>
    <name evidence="9" type="ORF">NDU88_003184</name>
</gene>
<dbReference type="InterPro" id="IPR006187">
    <property type="entry name" value="Claudin"/>
</dbReference>
<feature type="transmembrane region" description="Helical" evidence="8">
    <location>
        <begin position="111"/>
        <end position="138"/>
    </location>
</feature>
<keyword evidence="10" id="KW-1185">Reference proteome</keyword>
<keyword evidence="3 8" id="KW-1003">Cell membrane</keyword>
<keyword evidence="7 8" id="KW-0472">Membrane</keyword>
<dbReference type="PRINTS" id="PR01077">
    <property type="entry name" value="CLAUDIN"/>
</dbReference>
<evidence type="ECO:0000313" key="9">
    <source>
        <dbReference type="EMBL" id="KAJ1215576.1"/>
    </source>
</evidence>
<dbReference type="GO" id="GO:0005198">
    <property type="term" value="F:structural molecule activity"/>
    <property type="evidence" value="ECO:0007669"/>
    <property type="project" value="InterPro"/>
</dbReference>
<dbReference type="PANTHER" id="PTHR12002">
    <property type="entry name" value="CLAUDIN"/>
    <property type="match status" value="1"/>
</dbReference>
<feature type="transmembrane region" description="Helical" evidence="8">
    <location>
        <begin position="158"/>
        <end position="182"/>
    </location>
</feature>
<dbReference type="Pfam" id="PF00822">
    <property type="entry name" value="PMP22_Claudin"/>
    <property type="match status" value="1"/>
</dbReference>